<organism evidence="1">
    <name type="scientific">hydrothermal vent metagenome</name>
    <dbReference type="NCBI Taxonomy" id="652676"/>
    <lineage>
        <taxon>unclassified sequences</taxon>
        <taxon>metagenomes</taxon>
        <taxon>ecological metagenomes</taxon>
    </lineage>
</organism>
<reference evidence="1" key="1">
    <citation type="submission" date="2016-10" db="EMBL/GenBank/DDBJ databases">
        <authorList>
            <person name="de Groot N.N."/>
        </authorList>
    </citation>
    <scope>NUCLEOTIDE SEQUENCE</scope>
</reference>
<dbReference type="Pfam" id="PF13899">
    <property type="entry name" value="Thioredoxin_7"/>
    <property type="match status" value="1"/>
</dbReference>
<dbReference type="InterPro" id="IPR036249">
    <property type="entry name" value="Thioredoxin-like_sf"/>
</dbReference>
<protein>
    <submittedName>
        <fullName evidence="1">Uncharacterized protein</fullName>
    </submittedName>
</protein>
<dbReference type="EMBL" id="FPHG01000034">
    <property type="protein sequence ID" value="SFV58084.1"/>
    <property type="molecule type" value="Genomic_DNA"/>
</dbReference>
<name>A0A1W1BX83_9ZZZZ</name>
<accession>A0A1W1BX83</accession>
<dbReference type="Gene3D" id="3.40.30.10">
    <property type="entry name" value="Glutaredoxin"/>
    <property type="match status" value="1"/>
</dbReference>
<proteinExistence type="predicted"/>
<sequence length="215" mass="24908">MEEDNKLLNLKAPTLNQISFRLKQQIGDPKGDEDIHKMEVASFIADYIINPNLQNSKCKKDIIKYFKTMPSMKGKITENEIEAVSDYIYHYEANLIKKKSVSYHSFDKAVEKAKKENKIIIIKATSKYCHYCKKMDRTVLIDDEVIQALDKDFVSVVIDLTKNNLPLGLKSTMTPTFFFIDSNKKLIKEVAGSWNKEDFLIILKEIKALYKKDKK</sequence>
<evidence type="ECO:0000313" key="1">
    <source>
        <dbReference type="EMBL" id="SFV58084.1"/>
    </source>
</evidence>
<dbReference type="SUPFAM" id="SSF52833">
    <property type="entry name" value="Thioredoxin-like"/>
    <property type="match status" value="1"/>
</dbReference>
<dbReference type="AlphaFoldDB" id="A0A1W1BX83"/>
<gene>
    <name evidence="1" type="ORF">MNB_SV-9-529</name>
</gene>